<evidence type="ECO:0000256" key="8">
    <source>
        <dbReference type="HAMAP-Rule" id="MF_00456"/>
    </source>
</evidence>
<feature type="binding site" evidence="8">
    <location>
        <begin position="211"/>
        <end position="217"/>
    </location>
    <ligand>
        <name>ATP</name>
        <dbReference type="ChEBI" id="CHEBI:30616"/>
    </ligand>
</feature>
<feature type="binding site" evidence="8">
    <location>
        <position position="9"/>
    </location>
    <ligand>
        <name>ATP</name>
        <dbReference type="ChEBI" id="CHEBI:30616"/>
    </ligand>
</feature>
<dbReference type="EC" id="2.7.2.11" evidence="8"/>
<evidence type="ECO:0000256" key="5">
    <source>
        <dbReference type="ARBA" id="ARBA00022741"/>
    </source>
</evidence>
<dbReference type="InterPro" id="IPR001048">
    <property type="entry name" value="Asp/Glu/Uridylate_kinase"/>
</dbReference>
<dbReference type="Gene3D" id="3.40.1160.10">
    <property type="entry name" value="Acetylglutamate kinase-like"/>
    <property type="match status" value="1"/>
</dbReference>
<evidence type="ECO:0000256" key="7">
    <source>
        <dbReference type="ARBA" id="ARBA00022840"/>
    </source>
</evidence>
<dbReference type="InterPro" id="IPR001057">
    <property type="entry name" value="Glu/AcGlu_kinase"/>
</dbReference>
<sequence length="378" mass="40733">MDFKRIVVKVGSSTISNQNAKLNFSQLDALVRQLVDLENQGREMILVSSGAIAAGMGELGYAKKPVSIPEQQACAAVGQGVLIGIYNKFFREYGAKCAQILLTSSDLGNRNRYLNAFNTLKTLIDHGVIPVINENDTVVTNEIKVGDNDTLAARVAGLVEADLLINLSDVPGLYNGNPNKKSDELKLISKVEKITEEIEKMAGGKGSKVGTGGMETKIEAAKIAVNSGVVMIIGPGQEKNSLLQLVEMAENKDFDFGTTFLTAEDRLSKRKQWLNFNLAPMGKIIVDQGAAKALVKRGKSLLPGGIVDLTGEFNSGDPVTISDGKQEIGKGIVNYSSDEIEKIKGAHSKEIGNILGYFNKSEVIHRDNMVIGGDKDEY</sequence>
<dbReference type="InterPro" id="IPR036974">
    <property type="entry name" value="PUA_sf"/>
</dbReference>
<name>A0A1G6PZ64_9FIRM</name>
<dbReference type="RefSeq" id="WP_073156853.1">
    <property type="nucleotide sequence ID" value="NZ_FMYT01000016.1"/>
</dbReference>
<dbReference type="EMBL" id="FMYT01000016">
    <property type="protein sequence ID" value="SDC85480.1"/>
    <property type="molecule type" value="Genomic_DNA"/>
</dbReference>
<comment type="subcellular location">
    <subcellularLocation>
        <location evidence="8">Cytoplasm</location>
    </subcellularLocation>
</comment>
<proteinExistence type="inferred from homology"/>
<feature type="binding site" evidence="8">
    <location>
        <position position="49"/>
    </location>
    <ligand>
        <name>substrate</name>
    </ligand>
</feature>
<dbReference type="InterPro" id="IPR019797">
    <property type="entry name" value="Glutamate_5-kinase_CS"/>
</dbReference>
<dbReference type="Proteomes" id="UP000324896">
    <property type="component" value="Unassembled WGS sequence"/>
</dbReference>
<keyword evidence="6 8" id="KW-0418">Kinase</keyword>
<evidence type="ECO:0000259" key="9">
    <source>
        <dbReference type="SMART" id="SM00359"/>
    </source>
</evidence>
<dbReference type="FunFam" id="3.40.1160.10:FF:000018">
    <property type="entry name" value="Glutamate 5-kinase"/>
    <property type="match status" value="1"/>
</dbReference>
<dbReference type="InterPro" id="IPR036393">
    <property type="entry name" value="AceGlu_kinase-like_sf"/>
</dbReference>
<dbReference type="EMBL" id="QICM01000005">
    <property type="protein sequence ID" value="PXV68299.1"/>
    <property type="molecule type" value="Genomic_DNA"/>
</dbReference>
<dbReference type="Proteomes" id="UP000247389">
    <property type="component" value="Unassembled WGS sequence"/>
</dbReference>
<dbReference type="UniPathway" id="UPA00098">
    <property type="reaction ID" value="UER00359"/>
</dbReference>
<comment type="function">
    <text evidence="8">Catalyzes the transfer of a phosphate group to glutamate to form L-glutamate 5-phosphate.</text>
</comment>
<dbReference type="GO" id="GO:0004349">
    <property type="term" value="F:glutamate 5-kinase activity"/>
    <property type="evidence" value="ECO:0007669"/>
    <property type="project" value="UniProtKB-UniRule"/>
</dbReference>
<dbReference type="PROSITE" id="PS00902">
    <property type="entry name" value="GLUTAMATE_5_KINASE"/>
    <property type="match status" value="1"/>
</dbReference>
<keyword evidence="7 8" id="KW-0067">ATP-binding</keyword>
<evidence type="ECO:0000256" key="6">
    <source>
        <dbReference type="ARBA" id="ARBA00022777"/>
    </source>
</evidence>
<dbReference type="OrthoDB" id="9804434at2"/>
<reference evidence="10 12" key="2">
    <citation type="submission" date="2018-04" db="EMBL/GenBank/DDBJ databases">
        <title>Subsurface microbial communities from deep shales in Ohio and West Virginia, USA.</title>
        <authorList>
            <person name="Wrighton K."/>
        </authorList>
    </citation>
    <scope>NUCLEOTIDE SEQUENCE [LARGE SCALE GENOMIC DNA]</scope>
    <source>
        <strain evidence="10 12">MSL28</strain>
    </source>
</reference>
<dbReference type="PROSITE" id="PS50890">
    <property type="entry name" value="PUA"/>
    <property type="match status" value="1"/>
</dbReference>
<reference evidence="11 13" key="1">
    <citation type="submission" date="2016-10" db="EMBL/GenBank/DDBJ databases">
        <authorList>
            <person name="Varghese N."/>
            <person name="Submissions S."/>
        </authorList>
    </citation>
    <scope>NUCLEOTIDE SEQUENCE [LARGE SCALE GENOMIC DNA]</scope>
    <source>
        <strain evidence="11 13">WG10</strain>
    </source>
</reference>
<evidence type="ECO:0000313" key="11">
    <source>
        <dbReference type="EMBL" id="SDC85480.1"/>
    </source>
</evidence>
<comment type="catalytic activity">
    <reaction evidence="8">
        <text>L-glutamate + ATP = L-glutamyl 5-phosphate + ADP</text>
        <dbReference type="Rhea" id="RHEA:14877"/>
        <dbReference type="ChEBI" id="CHEBI:29985"/>
        <dbReference type="ChEBI" id="CHEBI:30616"/>
        <dbReference type="ChEBI" id="CHEBI:58274"/>
        <dbReference type="ChEBI" id="CHEBI:456216"/>
        <dbReference type="EC" id="2.7.2.11"/>
    </reaction>
</comment>
<keyword evidence="5 8" id="KW-0547">Nucleotide-binding</keyword>
<dbReference type="STRING" id="54121.SAMN04515653_10168"/>
<dbReference type="InterPro" id="IPR005715">
    <property type="entry name" value="Glu_5kinase/COase_Synthase"/>
</dbReference>
<dbReference type="Pfam" id="PF01472">
    <property type="entry name" value="PUA"/>
    <property type="match status" value="1"/>
</dbReference>
<dbReference type="PANTHER" id="PTHR43654:SF1">
    <property type="entry name" value="ISOPENTENYL PHOSPHATE KINASE"/>
    <property type="match status" value="1"/>
</dbReference>
<dbReference type="SMART" id="SM00359">
    <property type="entry name" value="PUA"/>
    <property type="match status" value="1"/>
</dbReference>
<evidence type="ECO:0000313" key="13">
    <source>
        <dbReference type="Proteomes" id="UP000324896"/>
    </source>
</evidence>
<dbReference type="PRINTS" id="PR00474">
    <property type="entry name" value="GLU5KINASE"/>
</dbReference>
<evidence type="ECO:0000313" key="10">
    <source>
        <dbReference type="EMBL" id="PXV68299.1"/>
    </source>
</evidence>
<evidence type="ECO:0000256" key="3">
    <source>
        <dbReference type="ARBA" id="ARBA00022650"/>
    </source>
</evidence>
<comment type="similarity">
    <text evidence="8">Belongs to the glutamate 5-kinase family.</text>
</comment>
<dbReference type="CDD" id="cd21157">
    <property type="entry name" value="PUA_G5K"/>
    <property type="match status" value="1"/>
</dbReference>
<keyword evidence="2 8" id="KW-0028">Amino-acid biosynthesis</keyword>
<gene>
    <name evidence="8" type="primary">proB</name>
    <name evidence="10" type="ORF">C8C78_10593</name>
    <name evidence="11" type="ORF">SAMN04488597_11614</name>
</gene>
<keyword evidence="1 8" id="KW-0963">Cytoplasm</keyword>
<dbReference type="CDD" id="cd04242">
    <property type="entry name" value="AAK_G5K_ProB"/>
    <property type="match status" value="1"/>
</dbReference>
<dbReference type="SUPFAM" id="SSF88697">
    <property type="entry name" value="PUA domain-like"/>
    <property type="match status" value="1"/>
</dbReference>
<feature type="binding site" evidence="8">
    <location>
        <begin position="168"/>
        <end position="169"/>
    </location>
    <ligand>
        <name>ATP</name>
        <dbReference type="ChEBI" id="CHEBI:30616"/>
    </ligand>
</feature>
<dbReference type="InterPro" id="IPR041739">
    <property type="entry name" value="G5K_ProB"/>
</dbReference>
<dbReference type="HAMAP" id="MF_00456">
    <property type="entry name" value="ProB"/>
    <property type="match status" value="1"/>
</dbReference>
<evidence type="ECO:0000256" key="1">
    <source>
        <dbReference type="ARBA" id="ARBA00022490"/>
    </source>
</evidence>
<dbReference type="PIRSF" id="PIRSF000729">
    <property type="entry name" value="GK"/>
    <property type="match status" value="1"/>
</dbReference>
<dbReference type="InterPro" id="IPR011529">
    <property type="entry name" value="Glu_5kinase"/>
</dbReference>
<dbReference type="InterPro" id="IPR015947">
    <property type="entry name" value="PUA-like_sf"/>
</dbReference>
<organism evidence="11 13">
    <name type="scientific">Halanaerobium congolense</name>
    <dbReference type="NCBI Taxonomy" id="54121"/>
    <lineage>
        <taxon>Bacteria</taxon>
        <taxon>Bacillati</taxon>
        <taxon>Bacillota</taxon>
        <taxon>Clostridia</taxon>
        <taxon>Halanaerobiales</taxon>
        <taxon>Halanaerobiaceae</taxon>
        <taxon>Halanaerobium</taxon>
    </lineage>
</organism>
<feature type="domain" description="PUA" evidence="9">
    <location>
        <begin position="282"/>
        <end position="364"/>
    </location>
</feature>
<dbReference type="InterPro" id="IPR002478">
    <property type="entry name" value="PUA"/>
</dbReference>
<evidence type="ECO:0000256" key="4">
    <source>
        <dbReference type="ARBA" id="ARBA00022679"/>
    </source>
</evidence>
<evidence type="ECO:0000313" key="12">
    <source>
        <dbReference type="Proteomes" id="UP000247389"/>
    </source>
</evidence>
<dbReference type="GO" id="GO:0003723">
    <property type="term" value="F:RNA binding"/>
    <property type="evidence" value="ECO:0007669"/>
    <property type="project" value="InterPro"/>
</dbReference>
<dbReference type="FunFam" id="2.30.130.10:FF:000007">
    <property type="entry name" value="Glutamate 5-kinase"/>
    <property type="match status" value="1"/>
</dbReference>
<keyword evidence="4 8" id="KW-0808">Transferase</keyword>
<evidence type="ECO:0000256" key="2">
    <source>
        <dbReference type="ARBA" id="ARBA00022605"/>
    </source>
</evidence>
<dbReference type="GO" id="GO:0005829">
    <property type="term" value="C:cytosol"/>
    <property type="evidence" value="ECO:0007669"/>
    <property type="project" value="TreeGrafter"/>
</dbReference>
<comment type="pathway">
    <text evidence="8">Amino-acid biosynthesis; L-proline biosynthesis; L-glutamate 5-semialdehyde from L-glutamate: step 1/2.</text>
</comment>
<dbReference type="PANTHER" id="PTHR43654">
    <property type="entry name" value="GLUTAMATE 5-KINASE"/>
    <property type="match status" value="1"/>
</dbReference>
<dbReference type="GO" id="GO:0005524">
    <property type="term" value="F:ATP binding"/>
    <property type="evidence" value="ECO:0007669"/>
    <property type="project" value="UniProtKB-KW"/>
</dbReference>
<feature type="binding site" evidence="8">
    <location>
        <position position="136"/>
    </location>
    <ligand>
        <name>substrate</name>
    </ligand>
</feature>
<dbReference type="AlphaFoldDB" id="A0A1G6PZ64"/>
<protein>
    <recommendedName>
        <fullName evidence="8">Glutamate 5-kinase</fullName>
        <ecNumber evidence="8">2.7.2.11</ecNumber>
    </recommendedName>
    <alternativeName>
        <fullName evidence="8">Gamma-glutamyl kinase</fullName>
        <shortName evidence="8">GK</shortName>
    </alternativeName>
</protein>
<dbReference type="SUPFAM" id="SSF53633">
    <property type="entry name" value="Carbamate kinase-like"/>
    <property type="match status" value="1"/>
</dbReference>
<dbReference type="Pfam" id="PF00696">
    <property type="entry name" value="AA_kinase"/>
    <property type="match status" value="1"/>
</dbReference>
<feature type="binding site" evidence="8">
    <location>
        <position position="148"/>
    </location>
    <ligand>
        <name>substrate</name>
    </ligand>
</feature>
<keyword evidence="3 8" id="KW-0641">Proline biosynthesis</keyword>
<accession>A0A1G6PZ64</accession>
<dbReference type="GO" id="GO:0055129">
    <property type="term" value="P:L-proline biosynthetic process"/>
    <property type="evidence" value="ECO:0007669"/>
    <property type="project" value="UniProtKB-UniRule"/>
</dbReference>
<dbReference type="NCBIfam" id="TIGR01027">
    <property type="entry name" value="proB"/>
    <property type="match status" value="1"/>
</dbReference>
<dbReference type="Gene3D" id="2.30.130.10">
    <property type="entry name" value="PUA domain"/>
    <property type="match status" value="1"/>
</dbReference>